<dbReference type="GO" id="GO:0006004">
    <property type="term" value="P:fucose metabolic process"/>
    <property type="evidence" value="ECO:0007669"/>
    <property type="project" value="UniProtKB-KW"/>
</dbReference>
<dbReference type="InterPro" id="IPR019378">
    <property type="entry name" value="GDP-Fuc_O-FucTrfase"/>
</dbReference>
<comment type="pathway">
    <text evidence="2">Glycan metabolism.</text>
</comment>
<evidence type="ECO:0000256" key="5">
    <source>
        <dbReference type="ARBA" id="ARBA00022679"/>
    </source>
</evidence>
<gene>
    <name evidence="14" type="ORF">QJS10_CPB17g00402</name>
</gene>
<keyword evidence="7" id="KW-0735">Signal-anchor</keyword>
<reference evidence="14" key="2">
    <citation type="submission" date="2023-06" db="EMBL/GenBank/DDBJ databases">
        <authorList>
            <person name="Ma L."/>
            <person name="Liu K.-W."/>
            <person name="Li Z."/>
            <person name="Hsiao Y.-Y."/>
            <person name="Qi Y."/>
            <person name="Fu T."/>
            <person name="Tang G."/>
            <person name="Zhang D."/>
            <person name="Sun W.-H."/>
            <person name="Liu D.-K."/>
            <person name="Li Y."/>
            <person name="Chen G.-Z."/>
            <person name="Liu X.-D."/>
            <person name="Liao X.-Y."/>
            <person name="Jiang Y.-T."/>
            <person name="Yu X."/>
            <person name="Hao Y."/>
            <person name="Huang J."/>
            <person name="Zhao X.-W."/>
            <person name="Ke S."/>
            <person name="Chen Y.-Y."/>
            <person name="Wu W.-L."/>
            <person name="Hsu J.-L."/>
            <person name="Lin Y.-F."/>
            <person name="Huang M.-D."/>
            <person name="Li C.-Y."/>
            <person name="Huang L."/>
            <person name="Wang Z.-W."/>
            <person name="Zhao X."/>
            <person name="Zhong W.-Y."/>
            <person name="Peng D.-H."/>
            <person name="Ahmad S."/>
            <person name="Lan S."/>
            <person name="Zhang J.-S."/>
            <person name="Tsai W.-C."/>
            <person name="Van De Peer Y."/>
            <person name="Liu Z.-J."/>
        </authorList>
    </citation>
    <scope>NUCLEOTIDE SEQUENCE</scope>
    <source>
        <strain evidence="14">CP</strain>
        <tissue evidence="14">Leaves</tissue>
    </source>
</reference>
<evidence type="ECO:0000256" key="9">
    <source>
        <dbReference type="ARBA" id="ARBA00023136"/>
    </source>
</evidence>
<dbReference type="Pfam" id="PF10250">
    <property type="entry name" value="O-FucT"/>
    <property type="match status" value="2"/>
</dbReference>
<dbReference type="AlphaFoldDB" id="A0AAV9CU34"/>
<keyword evidence="12" id="KW-0119">Carbohydrate metabolism</keyword>
<keyword evidence="8" id="KW-1133">Transmembrane helix</keyword>
<comment type="similarity">
    <text evidence="3">Belongs to the glycosyltransferase GT106 family.</text>
</comment>
<dbReference type="Proteomes" id="UP001180020">
    <property type="component" value="Unassembled WGS sequence"/>
</dbReference>
<protein>
    <recommendedName>
        <fullName evidence="13">O-fucosyltransferase family protein</fullName>
    </recommendedName>
</protein>
<organism evidence="14 15">
    <name type="scientific">Acorus calamus</name>
    <name type="common">Sweet flag</name>
    <dbReference type="NCBI Taxonomy" id="4465"/>
    <lineage>
        <taxon>Eukaryota</taxon>
        <taxon>Viridiplantae</taxon>
        <taxon>Streptophyta</taxon>
        <taxon>Embryophyta</taxon>
        <taxon>Tracheophyta</taxon>
        <taxon>Spermatophyta</taxon>
        <taxon>Magnoliopsida</taxon>
        <taxon>Liliopsida</taxon>
        <taxon>Acoraceae</taxon>
        <taxon>Acorus</taxon>
    </lineage>
</organism>
<evidence type="ECO:0000256" key="2">
    <source>
        <dbReference type="ARBA" id="ARBA00004881"/>
    </source>
</evidence>
<dbReference type="InterPro" id="IPR024709">
    <property type="entry name" value="FucosylTrfase_pln"/>
</dbReference>
<keyword evidence="9" id="KW-0472">Membrane</keyword>
<sequence length="370" mass="42737">MVSCNGGLNQMRAAICDMVAIARYLNVTLIVPELDKTSFWADPSEFKDIFDVDHFITSLRDEVRILKELPPRLKRRAEMGMVYSMPPISWSNISYYMNQILPLIQKYKIVHLNKTDARLANNGLPIEIQRLRCRVNFSALRYEMDMLAFSGCTHGCTDEEVEELTRMRYAYPWWKEKVIDSELKRKDGQCPLTPEETALILRALDVDPNVRIYIAAGEIYGGERRMANLSSSYPNLERKETLLEHSELMLFQNHSSQMAALDYLVSLESDIFVPTYDGNMAKVVEGHRRYLGFRKTFLLDRKPLVKLIDQYDNGSLNWDEFSSSVKAAHANRMGNPVLRLVIPDRPKEEDYFYANPNECLPPSDQPWSTT</sequence>
<dbReference type="GO" id="GO:0016757">
    <property type="term" value="F:glycosyltransferase activity"/>
    <property type="evidence" value="ECO:0007669"/>
    <property type="project" value="UniProtKB-KW"/>
</dbReference>
<proteinExistence type="inferred from homology"/>
<evidence type="ECO:0000256" key="8">
    <source>
        <dbReference type="ARBA" id="ARBA00022989"/>
    </source>
</evidence>
<name>A0AAV9CU34_ACOCL</name>
<dbReference type="PIRSF" id="PIRSF009360">
    <property type="entry name" value="UCP009360"/>
    <property type="match status" value="1"/>
</dbReference>
<reference evidence="14" key="1">
    <citation type="journal article" date="2023" name="Nat. Commun.">
        <title>Diploid and tetraploid genomes of Acorus and the evolution of monocots.</title>
        <authorList>
            <person name="Ma L."/>
            <person name="Liu K.W."/>
            <person name="Li Z."/>
            <person name="Hsiao Y.Y."/>
            <person name="Qi Y."/>
            <person name="Fu T."/>
            <person name="Tang G.D."/>
            <person name="Zhang D."/>
            <person name="Sun W.H."/>
            <person name="Liu D.K."/>
            <person name="Li Y."/>
            <person name="Chen G.Z."/>
            <person name="Liu X.D."/>
            <person name="Liao X.Y."/>
            <person name="Jiang Y.T."/>
            <person name="Yu X."/>
            <person name="Hao Y."/>
            <person name="Huang J."/>
            <person name="Zhao X.W."/>
            <person name="Ke S."/>
            <person name="Chen Y.Y."/>
            <person name="Wu W.L."/>
            <person name="Hsu J.L."/>
            <person name="Lin Y.F."/>
            <person name="Huang M.D."/>
            <person name="Li C.Y."/>
            <person name="Huang L."/>
            <person name="Wang Z.W."/>
            <person name="Zhao X."/>
            <person name="Zhong W.Y."/>
            <person name="Peng D.H."/>
            <person name="Ahmad S."/>
            <person name="Lan S."/>
            <person name="Zhang J.S."/>
            <person name="Tsai W.C."/>
            <person name="Van de Peer Y."/>
            <person name="Liu Z.J."/>
        </authorList>
    </citation>
    <scope>NUCLEOTIDE SEQUENCE</scope>
    <source>
        <strain evidence="14">CP</strain>
    </source>
</reference>
<dbReference type="PANTHER" id="PTHR31741">
    <property type="entry name" value="OS02G0726500 PROTEIN-RELATED"/>
    <property type="match status" value="1"/>
</dbReference>
<dbReference type="CDD" id="cd11299">
    <property type="entry name" value="O-FucT_plant"/>
    <property type="match status" value="1"/>
</dbReference>
<evidence type="ECO:0000256" key="10">
    <source>
        <dbReference type="ARBA" id="ARBA00023180"/>
    </source>
</evidence>
<keyword evidence="5" id="KW-0808">Transferase</keyword>
<accession>A0AAV9CU34</accession>
<dbReference type="EMBL" id="JAUJYO010000017">
    <property type="protein sequence ID" value="KAK1292430.1"/>
    <property type="molecule type" value="Genomic_DNA"/>
</dbReference>
<keyword evidence="6" id="KW-0812">Transmembrane</keyword>
<keyword evidence="4" id="KW-0328">Glycosyltransferase</keyword>
<evidence type="ECO:0000256" key="4">
    <source>
        <dbReference type="ARBA" id="ARBA00022676"/>
    </source>
</evidence>
<evidence type="ECO:0000256" key="7">
    <source>
        <dbReference type="ARBA" id="ARBA00022968"/>
    </source>
</evidence>
<dbReference type="GO" id="GO:0005737">
    <property type="term" value="C:cytoplasm"/>
    <property type="evidence" value="ECO:0007669"/>
    <property type="project" value="TreeGrafter"/>
</dbReference>
<keyword evidence="15" id="KW-1185">Reference proteome</keyword>
<evidence type="ECO:0000256" key="11">
    <source>
        <dbReference type="ARBA" id="ARBA00023253"/>
    </source>
</evidence>
<evidence type="ECO:0000256" key="13">
    <source>
        <dbReference type="ARBA" id="ARBA00030350"/>
    </source>
</evidence>
<keyword evidence="10" id="KW-0325">Glycoprotein</keyword>
<evidence type="ECO:0000313" key="15">
    <source>
        <dbReference type="Proteomes" id="UP001180020"/>
    </source>
</evidence>
<dbReference type="PANTHER" id="PTHR31741:SF3">
    <property type="entry name" value="O-FUCOSYLTRANSFERASE FAMILY PROTEIN"/>
    <property type="match status" value="1"/>
</dbReference>
<evidence type="ECO:0000256" key="3">
    <source>
        <dbReference type="ARBA" id="ARBA00007737"/>
    </source>
</evidence>
<comment type="subcellular location">
    <subcellularLocation>
        <location evidence="1">Membrane</location>
        <topology evidence="1">Single-pass type II membrane protein</topology>
    </subcellularLocation>
</comment>
<evidence type="ECO:0000256" key="1">
    <source>
        <dbReference type="ARBA" id="ARBA00004606"/>
    </source>
</evidence>
<keyword evidence="11" id="KW-0294">Fucose metabolism</keyword>
<evidence type="ECO:0000256" key="12">
    <source>
        <dbReference type="ARBA" id="ARBA00023277"/>
    </source>
</evidence>
<evidence type="ECO:0000313" key="14">
    <source>
        <dbReference type="EMBL" id="KAK1292430.1"/>
    </source>
</evidence>
<evidence type="ECO:0000256" key="6">
    <source>
        <dbReference type="ARBA" id="ARBA00022692"/>
    </source>
</evidence>
<dbReference type="GO" id="GO:0016020">
    <property type="term" value="C:membrane"/>
    <property type="evidence" value="ECO:0007669"/>
    <property type="project" value="UniProtKB-SubCell"/>
</dbReference>
<comment type="caution">
    <text evidence="14">The sequence shown here is derived from an EMBL/GenBank/DDBJ whole genome shotgun (WGS) entry which is preliminary data.</text>
</comment>